<keyword evidence="2" id="KW-1185">Reference proteome</keyword>
<comment type="caution">
    <text evidence="1">The sequence shown here is derived from an EMBL/GenBank/DDBJ whole genome shotgun (WGS) entry which is preliminary data.</text>
</comment>
<reference evidence="1 2" key="1">
    <citation type="submission" date="2018-06" db="EMBL/GenBank/DDBJ databases">
        <title>The Genome of Cuscuta australis (Dodder) Provides Insight into the Evolution of Plant Parasitism.</title>
        <authorList>
            <person name="Liu H."/>
        </authorList>
    </citation>
    <scope>NUCLEOTIDE SEQUENCE [LARGE SCALE GENOMIC DNA]</scope>
    <source>
        <strain evidence="2">cv. Yunnan</strain>
        <tissue evidence="1">Vines</tissue>
    </source>
</reference>
<name>A0A328D364_9ASTE</name>
<gene>
    <name evidence="1" type="ORF">DM860_013025</name>
</gene>
<evidence type="ECO:0000313" key="2">
    <source>
        <dbReference type="Proteomes" id="UP000249390"/>
    </source>
</evidence>
<protein>
    <submittedName>
        <fullName evidence="1">Uncharacterized protein</fullName>
    </submittedName>
</protein>
<organism evidence="1 2">
    <name type="scientific">Cuscuta australis</name>
    <dbReference type="NCBI Taxonomy" id="267555"/>
    <lineage>
        <taxon>Eukaryota</taxon>
        <taxon>Viridiplantae</taxon>
        <taxon>Streptophyta</taxon>
        <taxon>Embryophyta</taxon>
        <taxon>Tracheophyta</taxon>
        <taxon>Spermatophyta</taxon>
        <taxon>Magnoliopsida</taxon>
        <taxon>eudicotyledons</taxon>
        <taxon>Gunneridae</taxon>
        <taxon>Pentapetalae</taxon>
        <taxon>asterids</taxon>
        <taxon>lamiids</taxon>
        <taxon>Solanales</taxon>
        <taxon>Convolvulaceae</taxon>
        <taxon>Cuscuteae</taxon>
        <taxon>Cuscuta</taxon>
        <taxon>Cuscuta subgen. Grammica</taxon>
        <taxon>Cuscuta sect. Cleistogrammica</taxon>
    </lineage>
</organism>
<dbReference type="AlphaFoldDB" id="A0A328D364"/>
<dbReference type="Proteomes" id="UP000249390">
    <property type="component" value="Unassembled WGS sequence"/>
</dbReference>
<proteinExistence type="predicted"/>
<evidence type="ECO:0000313" key="1">
    <source>
        <dbReference type="EMBL" id="RAL39824.1"/>
    </source>
</evidence>
<accession>A0A328D364</accession>
<sequence>MRQKIPIQGLLVFWHTWHCGNFCCFNRRCQERSDVHHYSHRSPGIARILPGQNRVTASLSSGRQCQTSRVFLHFFPSIHNQPSTCSRARVANLAVFSDLHLCYRSSYELSDLIFEIWTNSTPTSSSFSACLTLNFKAYGFWFVSYGLHISAASIEDVRRGQMCIPTLIAHREAFDPSWTINAKLHPSDEARTGAIIDMRARVSNPSHRLRNLTMFPGIARILPGQNRVTASLSSDRQCQTSRVFLHFFPSIHNQPSTCSRARVANLAVFFDLHLCYRSSYELSDLIFEIWTNSTPTSSSSSGL</sequence>
<dbReference type="EMBL" id="NQVE01000196">
    <property type="protein sequence ID" value="RAL39824.1"/>
    <property type="molecule type" value="Genomic_DNA"/>
</dbReference>